<accession>A0A183AYZ1</accession>
<name>A0A183AYZ1_9TREM</name>
<evidence type="ECO:0000313" key="1">
    <source>
        <dbReference type="WBParaSite" id="ECPE_0001221201-mRNA-1"/>
    </source>
</evidence>
<sequence length="153" mass="17377">LKLDEAVAQLSELVGGSAPLFSIRYECLKIIKRDGEDYGMLADRVNRECERFKLRSLTDNQLKCLMFIRALQNLEDADIRIRLLSRLDQDPDMDMKSLITECKRLPSLKHDTALVEQKTSIADVHAMHCPKNQPLMKNFKSVKSATSKPPSAC</sequence>
<dbReference type="WBParaSite" id="ECPE_0001221201-mRNA-1">
    <property type="protein sequence ID" value="ECPE_0001221201-mRNA-1"/>
    <property type="gene ID" value="ECPE_0001221201"/>
</dbReference>
<reference evidence="1" key="1">
    <citation type="submission" date="2016-06" db="UniProtKB">
        <authorList>
            <consortium name="WormBaseParasite"/>
        </authorList>
    </citation>
    <scope>IDENTIFICATION</scope>
</reference>
<proteinExistence type="predicted"/>
<protein>
    <submittedName>
        <fullName evidence="1">FADD</fullName>
    </submittedName>
</protein>
<organism evidence="1">
    <name type="scientific">Echinostoma caproni</name>
    <dbReference type="NCBI Taxonomy" id="27848"/>
    <lineage>
        <taxon>Eukaryota</taxon>
        <taxon>Metazoa</taxon>
        <taxon>Spiralia</taxon>
        <taxon>Lophotrochozoa</taxon>
        <taxon>Platyhelminthes</taxon>
        <taxon>Trematoda</taxon>
        <taxon>Digenea</taxon>
        <taxon>Plagiorchiida</taxon>
        <taxon>Echinostomata</taxon>
        <taxon>Echinostomatoidea</taxon>
        <taxon>Echinostomatidae</taxon>
        <taxon>Echinostoma</taxon>
    </lineage>
</organism>
<dbReference type="AlphaFoldDB" id="A0A183AYZ1"/>